<sequence length="166" mass="17339">MIRHLLRNRRGAATIEFALLTVFFLGVMLVALDIGTYLIQRSALRQAVSAAATSSFAQRETVSYAAIPDYVRRAARAPATALVTTTCNGSAVCTNSARSCACLSRTATYVPAASCGVPCSGSGMAAGATSGYYLKISASYAYQPLVLPRGLLTASSISESATVRLQ</sequence>
<comment type="caution">
    <text evidence="3">The sequence shown here is derived from an EMBL/GenBank/DDBJ whole genome shotgun (WGS) entry which is preliminary data.</text>
</comment>
<accession>A0A7W7NSN4</accession>
<dbReference type="Proteomes" id="UP000575241">
    <property type="component" value="Unassembled WGS sequence"/>
</dbReference>
<evidence type="ECO:0000313" key="3">
    <source>
        <dbReference type="EMBL" id="MBB4840485.1"/>
    </source>
</evidence>
<dbReference type="AlphaFoldDB" id="A0A7W7NSN4"/>
<evidence type="ECO:0000313" key="4">
    <source>
        <dbReference type="Proteomes" id="UP000575241"/>
    </source>
</evidence>
<proteinExistence type="predicted"/>
<reference evidence="3 4" key="1">
    <citation type="submission" date="2020-08" db="EMBL/GenBank/DDBJ databases">
        <title>Functional genomics of gut bacteria from endangered species of beetles.</title>
        <authorList>
            <person name="Carlos-Shanley C."/>
        </authorList>
    </citation>
    <scope>NUCLEOTIDE SEQUENCE [LARGE SCALE GENOMIC DNA]</scope>
    <source>
        <strain evidence="3 4">S00224</strain>
    </source>
</reference>
<keyword evidence="1" id="KW-0472">Membrane</keyword>
<name>A0A7W7NSN4_9SPHN</name>
<keyword evidence="1" id="KW-0812">Transmembrane</keyword>
<feature type="transmembrane region" description="Helical" evidence="1">
    <location>
        <begin position="12"/>
        <end position="39"/>
    </location>
</feature>
<organism evidence="3 4">
    <name type="scientific">Sphingomonas kyeonggiensis</name>
    <dbReference type="NCBI Taxonomy" id="1268553"/>
    <lineage>
        <taxon>Bacteria</taxon>
        <taxon>Pseudomonadati</taxon>
        <taxon>Pseudomonadota</taxon>
        <taxon>Alphaproteobacteria</taxon>
        <taxon>Sphingomonadales</taxon>
        <taxon>Sphingomonadaceae</taxon>
        <taxon>Sphingomonas</taxon>
    </lineage>
</organism>
<dbReference type="RefSeq" id="WP_184168944.1">
    <property type="nucleotide sequence ID" value="NZ_JACHLN010000003.1"/>
</dbReference>
<keyword evidence="4" id="KW-1185">Reference proteome</keyword>
<feature type="domain" description="TadE-like" evidence="2">
    <location>
        <begin position="11"/>
        <end position="52"/>
    </location>
</feature>
<dbReference type="EMBL" id="JACHLN010000003">
    <property type="protein sequence ID" value="MBB4840485.1"/>
    <property type="molecule type" value="Genomic_DNA"/>
</dbReference>
<dbReference type="InterPro" id="IPR012495">
    <property type="entry name" value="TadE-like_dom"/>
</dbReference>
<keyword evidence="1" id="KW-1133">Transmembrane helix</keyword>
<evidence type="ECO:0000256" key="1">
    <source>
        <dbReference type="SAM" id="Phobius"/>
    </source>
</evidence>
<dbReference type="Pfam" id="PF07811">
    <property type="entry name" value="TadE"/>
    <property type="match status" value="1"/>
</dbReference>
<protein>
    <submittedName>
        <fullName evidence="3">Flp pilus assembly protein TadG</fullName>
    </submittedName>
</protein>
<evidence type="ECO:0000259" key="2">
    <source>
        <dbReference type="Pfam" id="PF07811"/>
    </source>
</evidence>
<gene>
    <name evidence="3" type="ORF">HNP52_003577</name>
</gene>